<reference evidence="11 12" key="1">
    <citation type="submission" date="2018-06" db="EMBL/GenBank/DDBJ databases">
        <title>The Genome of Cuscuta australis (Dodder) Provides Insight into the Evolution of Plant Parasitism.</title>
        <authorList>
            <person name="Liu H."/>
        </authorList>
    </citation>
    <scope>NUCLEOTIDE SEQUENCE [LARGE SCALE GENOMIC DNA]</scope>
    <source>
        <strain evidence="12">cv. Yunnan</strain>
        <tissue evidence="11">Vines</tissue>
    </source>
</reference>
<dbReference type="EMBL" id="NQVE01000043">
    <property type="protein sequence ID" value="RAL51983.1"/>
    <property type="molecule type" value="Genomic_DNA"/>
</dbReference>
<evidence type="ECO:0000313" key="12">
    <source>
        <dbReference type="Proteomes" id="UP000249390"/>
    </source>
</evidence>
<dbReference type="Proteomes" id="UP000249390">
    <property type="component" value="Unassembled WGS sequence"/>
</dbReference>
<keyword evidence="7" id="KW-0862">Zinc</keyword>
<accession>A0A328E697</accession>
<comment type="subcellular location">
    <subcellularLocation>
        <location evidence="1">Chromosome</location>
    </subcellularLocation>
</comment>
<keyword evidence="4" id="KW-0808">Transferase</keyword>
<dbReference type="GO" id="GO:0046872">
    <property type="term" value="F:metal ion binding"/>
    <property type="evidence" value="ECO:0007669"/>
    <property type="project" value="UniProtKB-KW"/>
</dbReference>
<feature type="domain" description="Post-SET" evidence="10">
    <location>
        <begin position="324"/>
        <end position="340"/>
    </location>
</feature>
<evidence type="ECO:0000256" key="8">
    <source>
        <dbReference type="SAM" id="MobiDB-lite"/>
    </source>
</evidence>
<dbReference type="SUPFAM" id="SSF82199">
    <property type="entry name" value="SET domain"/>
    <property type="match status" value="1"/>
</dbReference>
<keyword evidence="2" id="KW-0158">Chromosome</keyword>
<evidence type="ECO:0000256" key="3">
    <source>
        <dbReference type="ARBA" id="ARBA00022603"/>
    </source>
</evidence>
<organism evidence="11 12">
    <name type="scientific">Cuscuta australis</name>
    <dbReference type="NCBI Taxonomy" id="267555"/>
    <lineage>
        <taxon>Eukaryota</taxon>
        <taxon>Viridiplantae</taxon>
        <taxon>Streptophyta</taxon>
        <taxon>Embryophyta</taxon>
        <taxon>Tracheophyta</taxon>
        <taxon>Spermatophyta</taxon>
        <taxon>Magnoliopsida</taxon>
        <taxon>eudicotyledons</taxon>
        <taxon>Gunneridae</taxon>
        <taxon>Pentapetalae</taxon>
        <taxon>asterids</taxon>
        <taxon>lamiids</taxon>
        <taxon>Solanales</taxon>
        <taxon>Convolvulaceae</taxon>
        <taxon>Cuscuteae</taxon>
        <taxon>Cuscuta</taxon>
        <taxon>Cuscuta subgen. Grammica</taxon>
        <taxon>Cuscuta sect. Cleistogrammica</taxon>
    </lineage>
</organism>
<gene>
    <name evidence="11" type="ORF">DM860_016481</name>
</gene>
<dbReference type="PANTHER" id="PTHR46223">
    <property type="entry name" value="HISTONE-LYSINE N-METHYLTRANSFERASE SUV39H"/>
    <property type="match status" value="1"/>
</dbReference>
<dbReference type="PANTHER" id="PTHR46223:SF3">
    <property type="entry name" value="HISTONE-LYSINE N-METHYLTRANSFERASE SET-23"/>
    <property type="match status" value="1"/>
</dbReference>
<dbReference type="InterPro" id="IPR050973">
    <property type="entry name" value="H3K9_Histone-Lys_N-MTase"/>
</dbReference>
<evidence type="ECO:0008006" key="13">
    <source>
        <dbReference type="Google" id="ProtNLM"/>
    </source>
</evidence>
<dbReference type="AlphaFoldDB" id="A0A328E697"/>
<evidence type="ECO:0000313" key="11">
    <source>
        <dbReference type="EMBL" id="RAL51983.1"/>
    </source>
</evidence>
<name>A0A328E697_9ASTE</name>
<feature type="domain" description="SET" evidence="9">
    <location>
        <begin position="180"/>
        <end position="314"/>
    </location>
</feature>
<dbReference type="Gene3D" id="2.170.270.10">
    <property type="entry name" value="SET domain"/>
    <property type="match status" value="1"/>
</dbReference>
<comment type="caution">
    <text evidence="11">The sequence shown here is derived from an EMBL/GenBank/DDBJ whole genome shotgun (WGS) entry which is preliminary data.</text>
</comment>
<dbReference type="SMART" id="SM00317">
    <property type="entry name" value="SET"/>
    <property type="match status" value="1"/>
</dbReference>
<evidence type="ECO:0000259" key="9">
    <source>
        <dbReference type="PROSITE" id="PS50280"/>
    </source>
</evidence>
<evidence type="ECO:0000256" key="1">
    <source>
        <dbReference type="ARBA" id="ARBA00004286"/>
    </source>
</evidence>
<sequence>MEKRCRRGRSVEEEEEEDNSEAQEVSFFHCAPLIFPYLQPSDLAAVSSTCRSSRRISGAVTSTRISDASRTFENSAIPFINAVDSQPYAHFLYTPVQSLPSAGVAQSWGGPADGPGRAPPDPFLFRVDGARGCDCRRGCGGGSGCPCWDSASEFPSRECGPSCGCFSDCGNRLTQNGVSVRLKIVKDKRKGWSLRAGEMIPKGKFICEYAGELVTTEEARARFRQCDDTPSRTSRHFCSALLVVKEHLPCGNVCMRMNIDATKTGNIARFINHSCDGGNLCAAIVRSSGALLPRVCFFASMDIREDEELSFSYGDVTLDPPPPKGSPCFCGSPSCLGVLPSEHT</sequence>
<dbReference type="PROSITE" id="PS50280">
    <property type="entry name" value="SET"/>
    <property type="match status" value="1"/>
</dbReference>
<evidence type="ECO:0000256" key="5">
    <source>
        <dbReference type="ARBA" id="ARBA00022691"/>
    </source>
</evidence>
<evidence type="ECO:0000256" key="4">
    <source>
        <dbReference type="ARBA" id="ARBA00022679"/>
    </source>
</evidence>
<dbReference type="Pfam" id="PF00856">
    <property type="entry name" value="SET"/>
    <property type="match status" value="1"/>
</dbReference>
<dbReference type="InterPro" id="IPR001214">
    <property type="entry name" value="SET_dom"/>
</dbReference>
<proteinExistence type="predicted"/>
<feature type="compositionally biased region" description="Acidic residues" evidence="8">
    <location>
        <begin position="12"/>
        <end position="21"/>
    </location>
</feature>
<keyword evidence="3" id="KW-0489">Methyltransferase</keyword>
<keyword evidence="6" id="KW-0479">Metal-binding</keyword>
<dbReference type="GO" id="GO:0008168">
    <property type="term" value="F:methyltransferase activity"/>
    <property type="evidence" value="ECO:0007669"/>
    <property type="project" value="UniProtKB-KW"/>
</dbReference>
<dbReference type="PROSITE" id="PS50868">
    <property type="entry name" value="POST_SET"/>
    <property type="match status" value="1"/>
</dbReference>
<dbReference type="InterPro" id="IPR046341">
    <property type="entry name" value="SET_dom_sf"/>
</dbReference>
<keyword evidence="5" id="KW-0949">S-adenosyl-L-methionine</keyword>
<dbReference type="GO" id="GO:0032259">
    <property type="term" value="P:methylation"/>
    <property type="evidence" value="ECO:0007669"/>
    <property type="project" value="UniProtKB-KW"/>
</dbReference>
<evidence type="ECO:0000256" key="2">
    <source>
        <dbReference type="ARBA" id="ARBA00022454"/>
    </source>
</evidence>
<evidence type="ECO:0000256" key="6">
    <source>
        <dbReference type="ARBA" id="ARBA00022723"/>
    </source>
</evidence>
<evidence type="ECO:0000259" key="10">
    <source>
        <dbReference type="PROSITE" id="PS50868"/>
    </source>
</evidence>
<keyword evidence="12" id="KW-1185">Reference proteome</keyword>
<feature type="region of interest" description="Disordered" evidence="8">
    <location>
        <begin position="1"/>
        <end position="23"/>
    </location>
</feature>
<dbReference type="GO" id="GO:0005694">
    <property type="term" value="C:chromosome"/>
    <property type="evidence" value="ECO:0007669"/>
    <property type="project" value="UniProtKB-SubCell"/>
</dbReference>
<dbReference type="InterPro" id="IPR003616">
    <property type="entry name" value="Post-SET_dom"/>
</dbReference>
<evidence type="ECO:0000256" key="7">
    <source>
        <dbReference type="ARBA" id="ARBA00022833"/>
    </source>
</evidence>
<protein>
    <recommendedName>
        <fullName evidence="13">SET domain-containing protein</fullName>
    </recommendedName>
</protein>